<feature type="transmembrane region" description="Helical" evidence="11">
    <location>
        <begin position="738"/>
        <end position="766"/>
    </location>
</feature>
<keyword evidence="5" id="KW-0677">Repeat</keyword>
<dbReference type="InterPro" id="IPR003439">
    <property type="entry name" value="ABC_transporter-like_ATP-bd"/>
</dbReference>
<keyword evidence="6" id="KW-0547">Nucleotide-binding</keyword>
<dbReference type="PANTHER" id="PTHR43394:SF11">
    <property type="entry name" value="ATP-BINDING CASSETTE TRANSPORTER"/>
    <property type="match status" value="1"/>
</dbReference>
<keyword evidence="8 11" id="KW-1133">Transmembrane helix</keyword>
<evidence type="ECO:0000256" key="10">
    <source>
        <dbReference type="SAM" id="MobiDB-lite"/>
    </source>
</evidence>
<evidence type="ECO:0000313" key="14">
    <source>
        <dbReference type="EMBL" id="MED6156323.1"/>
    </source>
</evidence>
<dbReference type="Gene3D" id="1.20.1560.10">
    <property type="entry name" value="ABC transporter type 1, transmembrane domain"/>
    <property type="match status" value="1"/>
</dbReference>
<dbReference type="InterPro" id="IPR036640">
    <property type="entry name" value="ABC1_TM_sf"/>
</dbReference>
<dbReference type="SUPFAM" id="SSF90123">
    <property type="entry name" value="ABC transporter transmembrane region"/>
    <property type="match status" value="2"/>
</dbReference>
<keyword evidence="9 11" id="KW-0472">Membrane</keyword>
<name>A0ABU6U7Y6_9FABA</name>
<feature type="transmembrane region" description="Helical" evidence="11">
    <location>
        <begin position="968"/>
        <end position="991"/>
    </location>
</feature>
<evidence type="ECO:0000256" key="11">
    <source>
        <dbReference type="SAM" id="Phobius"/>
    </source>
</evidence>
<feature type="compositionally biased region" description="Basic and acidic residues" evidence="10">
    <location>
        <begin position="19"/>
        <end position="45"/>
    </location>
</feature>
<dbReference type="Gene3D" id="3.40.50.300">
    <property type="entry name" value="P-loop containing nucleotide triphosphate hydrolases"/>
    <property type="match status" value="2"/>
</dbReference>
<feature type="domain" description="ABC transporter" evidence="12">
    <location>
        <begin position="410"/>
        <end position="646"/>
    </location>
</feature>
<comment type="caution">
    <text evidence="14">The sequence shown here is derived from an EMBL/GenBank/DDBJ whole genome shotgun (WGS) entry which is preliminary data.</text>
</comment>
<feature type="transmembrane region" description="Helical" evidence="11">
    <location>
        <begin position="236"/>
        <end position="255"/>
    </location>
</feature>
<feature type="domain" description="ABC transmembrane type-1" evidence="13">
    <location>
        <begin position="88"/>
        <end position="375"/>
    </location>
</feature>
<sequence length="1331" mass="145303">MQGLELVPEASQPPTTARAMEEEQRGEQSKEQEKMVEKATSEPNRDGGAATSTSGGGGGGEKGASVEPVGFGELFRFADSLDYILMGIGTIGAMVHGCSLPLFLRFFADLVNSFGSNANNVDKMTQEVVKYAFYFLVVGAAIWASSWAEISCWMWTGERQSTRMRIKYLEAALEQDIQFFDTEVRTSDVVSAINTDAVMVQDAISEKLGNFIHYFGTFISGFAVGFSAVWQLALVTLAVVPMIAVIGAIHTTTLAKLSTKSQEALSQAGNIVEQTVVQIRVVLAFVGENRALQGYSSALRIAQKLGYKTGFAKGMGLGATYFVVFCCYALLLWYGGYLVRHHNTNGGLAIATMFAVCIGGLALAQSAPSIAAFTKARVAAAKIYRVIDHKPAIERNNESGVELDSVTGLVELKNVDFSYPSRPDVRILNNFTLSVPAGKTIALVGSSGSGKSTVVSLIERFYDPSSGQVLLDGNDVKILKLKWLRQQIGLVSQEPALFATTIRENILLGRSDADQVEIEEAARVANAHSFIIKLPEGYETQVGERGLQLSGGQKQRIAIARAMLKNPAILLLDEATSALDSESEKLVQEALDRFMIGRTTLVIAHRLSTIRKADLVAVLQQGSVSEIGTHDELFAKGENGVYAKLIRMQEAAHETAMSNARKSSARPSSARNSVSSPIIARNSSYGRSPYSRRLSDFSTSDFSLSIDASHPNYKLEKLAFKEQASSFWRLAKMNSPEWLYALIGSIGSVVCGSLSAFFAYVLSAVLSVYYNPNHRHMIREIEKYCYLLIGLSSAALIFNTLQHFFWDIVGENLTKRVREKMFSAVLKNEMAWFDQEENESARIAARLSLDANNVRSAIGDRISVIVQNTALMLVACTAGFVLQWRLALVLVAVFPVVVAATVLQKMFMTGFSGDLEAAHAKATQLAGEAIANVRTVAAFNSEKKIVGLFMSNLEIPLRRCFWKGQISGSGYGIAQFALYASYALGLWYASWLVKHGISDFSKTIRVFMVLMVSANGAAETLTLAPDFIKGGRAMRSVFELLDRRTEIEPDDSDATPVPDRLRGEVELKHVDFSYPTRPDMPVFRDLSLRARAGKTLALVGPSGCGKSSVIALIQRFYDPSSGRVMIDGKDIRKYNLKSLRRHIAVVPQEPCLFATTIYENIAYGHDSATEAEIIEAATLANAHKFISGLPEGYKTFVGERGVQLSGGQKQRIAIARAFVRKAELMLLDEATSALDAESERSVQEALDRACTGKTTIIVAHRLSTIRNANLIAVIDDGKVAEHGSHSQLLKNYPDGIYARMIQLQRFSNNQVIGVASSSSSSTRPNDDQRES</sequence>
<dbReference type="PROSITE" id="PS00211">
    <property type="entry name" value="ABC_TRANSPORTER_1"/>
    <property type="match status" value="2"/>
</dbReference>
<evidence type="ECO:0000256" key="5">
    <source>
        <dbReference type="ARBA" id="ARBA00022737"/>
    </source>
</evidence>
<dbReference type="InterPro" id="IPR003593">
    <property type="entry name" value="AAA+_ATPase"/>
</dbReference>
<evidence type="ECO:0000256" key="2">
    <source>
        <dbReference type="ARBA" id="ARBA00007577"/>
    </source>
</evidence>
<feature type="transmembrane region" description="Helical" evidence="11">
    <location>
        <begin position="886"/>
        <end position="903"/>
    </location>
</feature>
<evidence type="ECO:0000256" key="7">
    <source>
        <dbReference type="ARBA" id="ARBA00022840"/>
    </source>
</evidence>
<organism evidence="14 15">
    <name type="scientific">Stylosanthes scabra</name>
    <dbReference type="NCBI Taxonomy" id="79078"/>
    <lineage>
        <taxon>Eukaryota</taxon>
        <taxon>Viridiplantae</taxon>
        <taxon>Streptophyta</taxon>
        <taxon>Embryophyta</taxon>
        <taxon>Tracheophyta</taxon>
        <taxon>Spermatophyta</taxon>
        <taxon>Magnoliopsida</taxon>
        <taxon>eudicotyledons</taxon>
        <taxon>Gunneridae</taxon>
        <taxon>Pentapetalae</taxon>
        <taxon>rosids</taxon>
        <taxon>fabids</taxon>
        <taxon>Fabales</taxon>
        <taxon>Fabaceae</taxon>
        <taxon>Papilionoideae</taxon>
        <taxon>50 kb inversion clade</taxon>
        <taxon>dalbergioids sensu lato</taxon>
        <taxon>Dalbergieae</taxon>
        <taxon>Pterocarpus clade</taxon>
        <taxon>Stylosanthes</taxon>
    </lineage>
</organism>
<dbReference type="Pfam" id="PF00005">
    <property type="entry name" value="ABC_tran"/>
    <property type="match status" value="2"/>
</dbReference>
<keyword evidence="4 11" id="KW-0812">Transmembrane</keyword>
<dbReference type="PROSITE" id="PS50929">
    <property type="entry name" value="ABC_TM1F"/>
    <property type="match status" value="2"/>
</dbReference>
<feature type="transmembrane region" description="Helical" evidence="11">
    <location>
        <begin position="131"/>
        <end position="155"/>
    </location>
</feature>
<keyword evidence="7" id="KW-0067">ATP-binding</keyword>
<accession>A0ABU6U7Y6</accession>
<gene>
    <name evidence="14" type="primary">ABCB1_2</name>
    <name evidence="14" type="ORF">PIB30_013602</name>
</gene>
<dbReference type="InterPro" id="IPR011527">
    <property type="entry name" value="ABC1_TM_dom"/>
</dbReference>
<evidence type="ECO:0000256" key="4">
    <source>
        <dbReference type="ARBA" id="ARBA00022692"/>
    </source>
</evidence>
<evidence type="ECO:0000259" key="12">
    <source>
        <dbReference type="PROSITE" id="PS50893"/>
    </source>
</evidence>
<evidence type="ECO:0000259" key="13">
    <source>
        <dbReference type="PROSITE" id="PS50929"/>
    </source>
</evidence>
<keyword evidence="15" id="KW-1185">Reference proteome</keyword>
<feature type="transmembrane region" description="Helical" evidence="11">
    <location>
        <begin position="786"/>
        <end position="806"/>
    </location>
</feature>
<dbReference type="CDD" id="cd18577">
    <property type="entry name" value="ABC_6TM_Pgp_ABCB1_D1_like"/>
    <property type="match status" value="1"/>
</dbReference>
<dbReference type="SUPFAM" id="SSF52540">
    <property type="entry name" value="P-loop containing nucleoside triphosphate hydrolases"/>
    <property type="match status" value="2"/>
</dbReference>
<dbReference type="InterPro" id="IPR039421">
    <property type="entry name" value="Type_1_exporter"/>
</dbReference>
<proteinExistence type="inferred from homology"/>
<dbReference type="SMART" id="SM00382">
    <property type="entry name" value="AAA"/>
    <property type="match status" value="2"/>
</dbReference>
<dbReference type="InterPro" id="IPR017871">
    <property type="entry name" value="ABC_transporter-like_CS"/>
</dbReference>
<dbReference type="Proteomes" id="UP001341840">
    <property type="component" value="Unassembled WGS sequence"/>
</dbReference>
<feature type="transmembrane region" description="Helical" evidence="11">
    <location>
        <begin position="314"/>
        <end position="334"/>
    </location>
</feature>
<dbReference type="EMBL" id="JASCZI010120864">
    <property type="protein sequence ID" value="MED6156323.1"/>
    <property type="molecule type" value="Genomic_DNA"/>
</dbReference>
<comment type="similarity">
    <text evidence="2">Belongs to the ABC transporter superfamily. ABCB family. Multidrug resistance exporter (TC 3.A.1.201) subfamily.</text>
</comment>
<feature type="domain" description="ABC transmembrane type-1" evidence="13">
    <location>
        <begin position="742"/>
        <end position="1029"/>
    </location>
</feature>
<dbReference type="Pfam" id="PF00664">
    <property type="entry name" value="ABC_membrane"/>
    <property type="match status" value="2"/>
</dbReference>
<evidence type="ECO:0000256" key="1">
    <source>
        <dbReference type="ARBA" id="ARBA00004141"/>
    </source>
</evidence>
<evidence type="ECO:0000313" key="15">
    <source>
        <dbReference type="Proteomes" id="UP001341840"/>
    </source>
</evidence>
<feature type="region of interest" description="Disordered" evidence="10">
    <location>
        <begin position="1"/>
        <end position="63"/>
    </location>
</feature>
<dbReference type="PANTHER" id="PTHR43394">
    <property type="entry name" value="ATP-DEPENDENT PERMEASE MDL1, MITOCHONDRIAL"/>
    <property type="match status" value="1"/>
</dbReference>
<dbReference type="InterPro" id="IPR027417">
    <property type="entry name" value="P-loop_NTPase"/>
</dbReference>
<evidence type="ECO:0000256" key="8">
    <source>
        <dbReference type="ARBA" id="ARBA00022989"/>
    </source>
</evidence>
<dbReference type="PROSITE" id="PS50893">
    <property type="entry name" value="ABC_TRANSPORTER_2"/>
    <property type="match status" value="2"/>
</dbReference>
<feature type="domain" description="ABC transporter" evidence="12">
    <location>
        <begin position="1065"/>
        <end position="1301"/>
    </location>
</feature>
<comment type="subcellular location">
    <subcellularLocation>
        <location evidence="1">Membrane</location>
        <topology evidence="1">Multi-pass membrane protein</topology>
    </subcellularLocation>
</comment>
<feature type="transmembrane region" description="Helical" evidence="11">
    <location>
        <begin position="1003"/>
        <end position="1024"/>
    </location>
</feature>
<feature type="transmembrane region" description="Helical" evidence="11">
    <location>
        <begin position="862"/>
        <end position="880"/>
    </location>
</feature>
<reference evidence="14 15" key="1">
    <citation type="journal article" date="2023" name="Plants (Basel)">
        <title>Bridging the Gap: Combining Genomics and Transcriptomics Approaches to Understand Stylosanthes scabra, an Orphan Legume from the Brazilian Caatinga.</title>
        <authorList>
            <person name="Ferreira-Neto J.R.C."/>
            <person name="da Silva M.D."/>
            <person name="Binneck E."/>
            <person name="de Melo N.F."/>
            <person name="da Silva R.H."/>
            <person name="de Melo A.L.T.M."/>
            <person name="Pandolfi V."/>
            <person name="Bustamante F.O."/>
            <person name="Brasileiro-Vidal A.C."/>
            <person name="Benko-Iseppon A.M."/>
        </authorList>
    </citation>
    <scope>NUCLEOTIDE SEQUENCE [LARGE SCALE GENOMIC DNA]</scope>
    <source>
        <tissue evidence="14">Leaves</tissue>
    </source>
</reference>
<feature type="transmembrane region" description="Helical" evidence="11">
    <location>
        <begin position="83"/>
        <end position="104"/>
    </location>
</feature>
<evidence type="ECO:0000256" key="3">
    <source>
        <dbReference type="ARBA" id="ARBA00022448"/>
    </source>
</evidence>
<protein>
    <submittedName>
        <fullName evidence="14">Multidrug resistance protein 1</fullName>
    </submittedName>
</protein>
<evidence type="ECO:0000256" key="6">
    <source>
        <dbReference type="ARBA" id="ARBA00022741"/>
    </source>
</evidence>
<feature type="transmembrane region" description="Helical" evidence="11">
    <location>
        <begin position="211"/>
        <end position="230"/>
    </location>
</feature>
<dbReference type="CDD" id="cd18578">
    <property type="entry name" value="ABC_6TM_Pgp_ABCB1_D2_like"/>
    <property type="match status" value="1"/>
</dbReference>
<feature type="transmembrane region" description="Helical" evidence="11">
    <location>
        <begin position="346"/>
        <end position="364"/>
    </location>
</feature>
<evidence type="ECO:0000256" key="9">
    <source>
        <dbReference type="ARBA" id="ARBA00023136"/>
    </source>
</evidence>
<dbReference type="CDD" id="cd03249">
    <property type="entry name" value="ABC_MTABC3_MDL1_MDL2"/>
    <property type="match status" value="2"/>
</dbReference>
<keyword evidence="3" id="KW-0813">Transport</keyword>